<dbReference type="Gene3D" id="1.10.3720.10">
    <property type="entry name" value="MetI-like"/>
    <property type="match status" value="1"/>
</dbReference>
<dbReference type="PANTHER" id="PTHR43744:SF9">
    <property type="entry name" value="POLYGALACTURONAN_RHAMNOGALACTURONAN TRANSPORT SYSTEM PERMEASE PROTEIN YTCP"/>
    <property type="match status" value="1"/>
</dbReference>
<dbReference type="GO" id="GO:0055085">
    <property type="term" value="P:transmembrane transport"/>
    <property type="evidence" value="ECO:0007669"/>
    <property type="project" value="InterPro"/>
</dbReference>
<comment type="similarity">
    <text evidence="7">Belongs to the binding-protein-dependent transport system permease family.</text>
</comment>
<evidence type="ECO:0000313" key="9">
    <source>
        <dbReference type="EMBL" id="THF80386.1"/>
    </source>
</evidence>
<sequence length="303" mass="34264">MEAATKMELRIPKTRNNDRLLEIVLYTWAVLVLIVVMYPLFFIVIASFSDPSAVGSGQVWLYPKGFTLDGYKELFKHSNIWLGYRNTIVYTAVGTAIGLAVNLSAAYALSRKDLVGRRFLSLFFIFTMFFNGGLVPTFLTIRDFHLYDTFWVMVLPFSVAVFDIIVARTFFQTGIPPELWEAAQVDGCGNLRFYVQMVLPLSKAIISVLALWFAVGQWNSYFNALIYLHNPDLYPLQLVLREILVTNQMQNALGTGEAAQIALRLANLLRYSVIIVATLPIMCLYPFVQKHFNKGVMIGAVKS</sequence>
<feature type="transmembrane region" description="Helical" evidence="7">
    <location>
        <begin position="191"/>
        <end position="215"/>
    </location>
</feature>
<dbReference type="EMBL" id="SSOB01000011">
    <property type="protein sequence ID" value="THF80386.1"/>
    <property type="molecule type" value="Genomic_DNA"/>
</dbReference>
<dbReference type="Pfam" id="PF00528">
    <property type="entry name" value="BPD_transp_1"/>
    <property type="match status" value="1"/>
</dbReference>
<evidence type="ECO:0000313" key="10">
    <source>
        <dbReference type="Proteomes" id="UP000310636"/>
    </source>
</evidence>
<name>A0A4S4BYN6_9BACL</name>
<evidence type="ECO:0000256" key="3">
    <source>
        <dbReference type="ARBA" id="ARBA00022475"/>
    </source>
</evidence>
<keyword evidence="2 7" id="KW-0813">Transport</keyword>
<evidence type="ECO:0000256" key="1">
    <source>
        <dbReference type="ARBA" id="ARBA00004651"/>
    </source>
</evidence>
<dbReference type="InterPro" id="IPR035906">
    <property type="entry name" value="MetI-like_sf"/>
</dbReference>
<dbReference type="PANTHER" id="PTHR43744">
    <property type="entry name" value="ABC TRANSPORTER PERMEASE PROTEIN MG189-RELATED-RELATED"/>
    <property type="match status" value="1"/>
</dbReference>
<evidence type="ECO:0000256" key="2">
    <source>
        <dbReference type="ARBA" id="ARBA00022448"/>
    </source>
</evidence>
<dbReference type="SUPFAM" id="SSF161098">
    <property type="entry name" value="MetI-like"/>
    <property type="match status" value="1"/>
</dbReference>
<dbReference type="AlphaFoldDB" id="A0A4S4BYN6"/>
<dbReference type="RefSeq" id="WP_136369823.1">
    <property type="nucleotide sequence ID" value="NZ_SSOB01000011.1"/>
</dbReference>
<evidence type="ECO:0000256" key="6">
    <source>
        <dbReference type="ARBA" id="ARBA00023136"/>
    </source>
</evidence>
<organism evidence="9 10">
    <name type="scientific">Cohnella fermenti</name>
    <dbReference type="NCBI Taxonomy" id="2565925"/>
    <lineage>
        <taxon>Bacteria</taxon>
        <taxon>Bacillati</taxon>
        <taxon>Bacillota</taxon>
        <taxon>Bacilli</taxon>
        <taxon>Bacillales</taxon>
        <taxon>Paenibacillaceae</taxon>
        <taxon>Cohnella</taxon>
    </lineage>
</organism>
<keyword evidence="4 7" id="KW-0812">Transmembrane</keyword>
<evidence type="ECO:0000256" key="5">
    <source>
        <dbReference type="ARBA" id="ARBA00022989"/>
    </source>
</evidence>
<feature type="transmembrane region" description="Helical" evidence="7">
    <location>
        <begin position="150"/>
        <end position="171"/>
    </location>
</feature>
<keyword evidence="5 7" id="KW-1133">Transmembrane helix</keyword>
<proteinExistence type="inferred from homology"/>
<protein>
    <submittedName>
        <fullName evidence="9">Carbohydrate ABC transporter permease</fullName>
    </submittedName>
</protein>
<dbReference type="PROSITE" id="PS50928">
    <property type="entry name" value="ABC_TM1"/>
    <property type="match status" value="1"/>
</dbReference>
<accession>A0A4S4BYN6</accession>
<keyword evidence="3" id="KW-1003">Cell membrane</keyword>
<keyword evidence="10" id="KW-1185">Reference proteome</keyword>
<feature type="domain" description="ABC transmembrane type-1" evidence="8">
    <location>
        <begin position="84"/>
        <end position="274"/>
    </location>
</feature>
<keyword evidence="6 7" id="KW-0472">Membrane</keyword>
<comment type="caution">
    <text evidence="9">The sequence shown here is derived from an EMBL/GenBank/DDBJ whole genome shotgun (WGS) entry which is preliminary data.</text>
</comment>
<dbReference type="GO" id="GO:0005886">
    <property type="term" value="C:plasma membrane"/>
    <property type="evidence" value="ECO:0007669"/>
    <property type="project" value="UniProtKB-SubCell"/>
</dbReference>
<reference evidence="9 10" key="1">
    <citation type="submission" date="2019-04" db="EMBL/GenBank/DDBJ databases">
        <title>Cohnella sp. nov. isolated from preserved vegetables.</title>
        <authorList>
            <person name="Lin S.-Y."/>
            <person name="Hung M.-H."/>
            <person name="Young C.-C."/>
        </authorList>
    </citation>
    <scope>NUCLEOTIDE SEQUENCE [LARGE SCALE GENOMIC DNA]</scope>
    <source>
        <strain evidence="9 10">CC-MHH1044</strain>
    </source>
</reference>
<gene>
    <name evidence="9" type="ORF">E6C55_10930</name>
</gene>
<evidence type="ECO:0000256" key="7">
    <source>
        <dbReference type="RuleBase" id="RU363032"/>
    </source>
</evidence>
<evidence type="ECO:0000259" key="8">
    <source>
        <dbReference type="PROSITE" id="PS50928"/>
    </source>
</evidence>
<feature type="transmembrane region" description="Helical" evidence="7">
    <location>
        <begin position="20"/>
        <end position="48"/>
    </location>
</feature>
<dbReference type="Proteomes" id="UP000310636">
    <property type="component" value="Unassembled WGS sequence"/>
</dbReference>
<feature type="transmembrane region" description="Helical" evidence="7">
    <location>
        <begin position="119"/>
        <end position="138"/>
    </location>
</feature>
<feature type="transmembrane region" description="Helical" evidence="7">
    <location>
        <begin position="88"/>
        <end position="107"/>
    </location>
</feature>
<comment type="subcellular location">
    <subcellularLocation>
        <location evidence="1 7">Cell membrane</location>
        <topology evidence="1 7">Multi-pass membrane protein</topology>
    </subcellularLocation>
</comment>
<dbReference type="CDD" id="cd06261">
    <property type="entry name" value="TM_PBP2"/>
    <property type="match status" value="1"/>
</dbReference>
<dbReference type="OrthoDB" id="9810086at2"/>
<dbReference type="InterPro" id="IPR000515">
    <property type="entry name" value="MetI-like"/>
</dbReference>
<feature type="transmembrane region" description="Helical" evidence="7">
    <location>
        <begin position="268"/>
        <end position="288"/>
    </location>
</feature>
<evidence type="ECO:0000256" key="4">
    <source>
        <dbReference type="ARBA" id="ARBA00022692"/>
    </source>
</evidence>